<sequence>MAPKKEAAPEPPPEPTGPFWFTVKHSDAQTGLFNADCWAVVLLDYIKETCGYGDLAEPVDLQKEDGTCVGLMALGKGQANTVLEPKGIYILCKVIPSEDGSSPPQYESLWTPPEGYEPPPPPAAGKKK</sequence>
<dbReference type="InterPro" id="IPR039471">
    <property type="entry name" value="CXorf65-like"/>
</dbReference>
<dbReference type="EMBL" id="HBGU01052271">
    <property type="protein sequence ID" value="CAD9497908.1"/>
    <property type="molecule type" value="Transcribed_RNA"/>
</dbReference>
<proteinExistence type="predicted"/>
<protein>
    <submittedName>
        <fullName evidence="2">Uncharacterized protein</fullName>
    </submittedName>
</protein>
<dbReference type="Pfam" id="PF15874">
    <property type="entry name" value="Il2rg"/>
    <property type="match status" value="1"/>
</dbReference>
<accession>A0A7S2HQU2</accession>
<name>A0A7S2HQU2_9EUKA</name>
<evidence type="ECO:0000313" key="2">
    <source>
        <dbReference type="EMBL" id="CAD9497908.1"/>
    </source>
</evidence>
<feature type="region of interest" description="Disordered" evidence="1">
    <location>
        <begin position="96"/>
        <end position="128"/>
    </location>
</feature>
<organism evidence="2">
    <name type="scientific">Haptolina brevifila</name>
    <dbReference type="NCBI Taxonomy" id="156173"/>
    <lineage>
        <taxon>Eukaryota</taxon>
        <taxon>Haptista</taxon>
        <taxon>Haptophyta</taxon>
        <taxon>Prymnesiophyceae</taxon>
        <taxon>Prymnesiales</taxon>
        <taxon>Prymnesiaceae</taxon>
        <taxon>Haptolina</taxon>
    </lineage>
</organism>
<dbReference type="PANTHER" id="PTHR33887">
    <property type="entry name" value="PB1 DOMAIN-CONTAINING PROTEIN"/>
    <property type="match status" value="1"/>
</dbReference>
<dbReference type="AlphaFoldDB" id="A0A7S2HQU2"/>
<evidence type="ECO:0000256" key="1">
    <source>
        <dbReference type="SAM" id="MobiDB-lite"/>
    </source>
</evidence>
<reference evidence="2" key="1">
    <citation type="submission" date="2021-01" db="EMBL/GenBank/DDBJ databases">
        <authorList>
            <person name="Corre E."/>
            <person name="Pelletier E."/>
            <person name="Niang G."/>
            <person name="Scheremetjew M."/>
            <person name="Finn R."/>
            <person name="Kale V."/>
            <person name="Holt S."/>
            <person name="Cochrane G."/>
            <person name="Meng A."/>
            <person name="Brown T."/>
            <person name="Cohen L."/>
        </authorList>
    </citation>
    <scope>NUCLEOTIDE SEQUENCE</scope>
    <source>
        <strain evidence="2">UTEX LB 985</strain>
    </source>
</reference>
<gene>
    <name evidence="2" type="ORF">CBRE1094_LOCUS28534</name>
</gene>
<feature type="compositionally biased region" description="Pro residues" evidence="1">
    <location>
        <begin position="115"/>
        <end position="128"/>
    </location>
</feature>
<dbReference type="PANTHER" id="PTHR33887:SF5">
    <property type="entry name" value="PB1 DOMAIN-CONTAINING PROTEIN"/>
    <property type="match status" value="1"/>
</dbReference>